<dbReference type="Gene3D" id="3.40.50.1000">
    <property type="entry name" value="HAD superfamily/HAD-like"/>
    <property type="match status" value="1"/>
</dbReference>
<dbReference type="Pfam" id="PF00702">
    <property type="entry name" value="Hydrolase"/>
    <property type="match status" value="1"/>
</dbReference>
<dbReference type="Proteomes" id="UP001217918">
    <property type="component" value="Unassembled WGS sequence"/>
</dbReference>
<accession>A0AAD9I381</accession>
<keyword evidence="2" id="KW-0378">Hydrolase</keyword>
<dbReference type="InterPro" id="IPR036412">
    <property type="entry name" value="HAD-like_sf"/>
</dbReference>
<evidence type="ECO:0000256" key="2">
    <source>
        <dbReference type="ARBA" id="ARBA00022801"/>
    </source>
</evidence>
<sequence>MAVSKAKVVLLDIEGTVCSKAFVKDVLPSDSFPYALKVLPDTLRSEWDTPEFALYRHAFPPQYSRSPAALESHVRDLMSQDVKISYLKGLQGFLWEEGYRSGRIKAPLYPDVAPRLAAWKHDDGREIMIYSSGSVAAQKLLFRHTDADPADLTSLLSDYFDTINAGPKTQRSSYEKIAAQYPQYLPSDWLFLSDNEKEVEAAKQAGMASYIVERPGNAELSAEALMPHINTTHSVLRNKLSQGAHVETII</sequence>
<dbReference type="InterPro" id="IPR023943">
    <property type="entry name" value="Enolase-ppase_E1"/>
</dbReference>
<evidence type="ECO:0000313" key="5">
    <source>
        <dbReference type="Proteomes" id="UP001217918"/>
    </source>
</evidence>
<dbReference type="GO" id="GO:0019509">
    <property type="term" value="P:L-methionine salvage from methylthioadenosine"/>
    <property type="evidence" value="ECO:0007669"/>
    <property type="project" value="InterPro"/>
</dbReference>
<dbReference type="GO" id="GO:0000287">
    <property type="term" value="F:magnesium ion binding"/>
    <property type="evidence" value="ECO:0007669"/>
    <property type="project" value="InterPro"/>
</dbReference>
<evidence type="ECO:0000256" key="3">
    <source>
        <dbReference type="ARBA" id="ARBA00023167"/>
    </source>
</evidence>
<reference evidence="4" key="1">
    <citation type="journal article" date="2023" name="Mol. Plant Microbe Interact.">
        <title>Elucidating the Obligate Nature and Biological Capacity of an Invasive Fungal Corn Pathogen.</title>
        <authorList>
            <person name="MacCready J.S."/>
            <person name="Roggenkamp E.M."/>
            <person name="Gdanetz K."/>
            <person name="Chilvers M.I."/>
        </authorList>
    </citation>
    <scope>NUCLEOTIDE SEQUENCE</scope>
    <source>
        <strain evidence="4">PM02</strain>
    </source>
</reference>
<gene>
    <name evidence="4" type="ORF">P8C59_004675</name>
</gene>
<dbReference type="InterPro" id="IPR023214">
    <property type="entry name" value="HAD_sf"/>
</dbReference>
<dbReference type="NCBIfam" id="TIGR01691">
    <property type="entry name" value="enolase-ppase"/>
    <property type="match status" value="1"/>
</dbReference>
<name>A0AAD9I381_9PEZI</name>
<dbReference type="PANTHER" id="PTHR20371">
    <property type="entry name" value="ENOLASE-PHOSPHATASE E1"/>
    <property type="match status" value="1"/>
</dbReference>
<organism evidence="4 5">
    <name type="scientific">Phyllachora maydis</name>
    <dbReference type="NCBI Taxonomy" id="1825666"/>
    <lineage>
        <taxon>Eukaryota</taxon>
        <taxon>Fungi</taxon>
        <taxon>Dikarya</taxon>
        <taxon>Ascomycota</taxon>
        <taxon>Pezizomycotina</taxon>
        <taxon>Sordariomycetes</taxon>
        <taxon>Sordariomycetidae</taxon>
        <taxon>Phyllachorales</taxon>
        <taxon>Phyllachoraceae</taxon>
        <taxon>Phyllachora</taxon>
    </lineage>
</organism>
<proteinExistence type="predicted"/>
<dbReference type="SUPFAM" id="SSF56784">
    <property type="entry name" value="HAD-like"/>
    <property type="match status" value="1"/>
</dbReference>
<dbReference type="CDD" id="cd01629">
    <property type="entry name" value="HAD_EP"/>
    <property type="match status" value="1"/>
</dbReference>
<evidence type="ECO:0008006" key="6">
    <source>
        <dbReference type="Google" id="ProtNLM"/>
    </source>
</evidence>
<dbReference type="EMBL" id="JAQQPM010000003">
    <property type="protein sequence ID" value="KAK2070153.1"/>
    <property type="molecule type" value="Genomic_DNA"/>
</dbReference>
<evidence type="ECO:0000256" key="1">
    <source>
        <dbReference type="ARBA" id="ARBA00022605"/>
    </source>
</evidence>
<protein>
    <recommendedName>
        <fullName evidence="6">Enolase-phosphatase E1</fullName>
    </recommendedName>
</protein>
<dbReference type="Gene3D" id="1.10.720.60">
    <property type="match status" value="1"/>
</dbReference>
<dbReference type="AlphaFoldDB" id="A0AAD9I381"/>
<dbReference type="SFLD" id="SFLDG01133">
    <property type="entry name" value="C1.5.4:_Enolase-phosphatase_Li"/>
    <property type="match status" value="1"/>
</dbReference>
<dbReference type="SFLD" id="SFLDS00003">
    <property type="entry name" value="Haloacid_Dehalogenase"/>
    <property type="match status" value="1"/>
</dbReference>
<comment type="caution">
    <text evidence="4">The sequence shown here is derived from an EMBL/GenBank/DDBJ whole genome shotgun (WGS) entry which is preliminary data.</text>
</comment>
<evidence type="ECO:0000313" key="4">
    <source>
        <dbReference type="EMBL" id="KAK2070153.1"/>
    </source>
</evidence>
<keyword evidence="3" id="KW-0486">Methionine biosynthesis</keyword>
<dbReference type="PANTHER" id="PTHR20371:SF1">
    <property type="entry name" value="ENOLASE-PHOSPHATASE E1"/>
    <property type="match status" value="1"/>
</dbReference>
<dbReference type="SFLD" id="SFLDG01129">
    <property type="entry name" value="C1.5:_HAD__Beta-PGM__Phosphata"/>
    <property type="match status" value="1"/>
</dbReference>
<dbReference type="GO" id="GO:0043874">
    <property type="term" value="F:acireductone synthase activity"/>
    <property type="evidence" value="ECO:0007669"/>
    <property type="project" value="InterPro"/>
</dbReference>
<keyword evidence="1" id="KW-0028">Amino-acid biosynthesis</keyword>
<keyword evidence="5" id="KW-1185">Reference proteome</keyword>